<keyword evidence="1" id="KW-0472">Membrane</keyword>
<gene>
    <name evidence="2" type="ORF">KSS89_18460</name>
</gene>
<feature type="transmembrane region" description="Helical" evidence="1">
    <location>
        <begin position="23"/>
        <end position="42"/>
    </location>
</feature>
<protein>
    <submittedName>
        <fullName evidence="2">Uncharacterized protein</fullName>
    </submittedName>
</protein>
<accession>A0ABX8MGH8</accession>
<reference evidence="2" key="1">
    <citation type="submission" date="2021-06" db="EMBL/GenBank/DDBJ databases">
        <title>Updating the genus Pseudomonas: Description of 43 new species and partition of the Pseudomonas putida group.</title>
        <authorList>
            <person name="Girard L."/>
            <person name="Lood C."/>
            <person name="Vandamme P."/>
            <person name="Rokni-Zadeh H."/>
            <person name="van Noort V."/>
            <person name="Hofte M."/>
            <person name="Lavigne R."/>
            <person name="De Mot R."/>
        </authorList>
    </citation>
    <scope>NUCLEOTIDE SEQUENCE</scope>
    <source>
        <strain evidence="2">CMR12a</strain>
    </source>
</reference>
<name>A0ABX8MGH8_9PSED</name>
<sequence length="279" mass="31390">MAEWISRLFLGHGLQVFDSADRVVDAFALFVQIFYVAFCFYFGANKTMLSRRGWFFFTAALGPLLITTALRASPAYILVAYIAASGMRFNLKFLFLALLAVSFHDSALILVVLYSFSCLISRVFKAFSPIVYKITLWFSFCLIVFSQFITLALFSVVSKLNIGIRSVYFLELPQTSIVKKAFLIFIWVIAYTTIQNSNVQSRSKIFICGSVMLTALSFSLSEVVGIRFALYVLGACLLAKGAFLFSGEHRSRFRQVDVMLAIAYFALVFMDILRNTGEA</sequence>
<feature type="transmembrane region" description="Helical" evidence="1">
    <location>
        <begin position="136"/>
        <end position="157"/>
    </location>
</feature>
<feature type="transmembrane region" description="Helical" evidence="1">
    <location>
        <begin position="93"/>
        <end position="116"/>
    </location>
</feature>
<keyword evidence="1" id="KW-0812">Transmembrane</keyword>
<feature type="transmembrane region" description="Helical" evidence="1">
    <location>
        <begin position="54"/>
        <end position="73"/>
    </location>
</feature>
<feature type="transmembrane region" description="Helical" evidence="1">
    <location>
        <begin position="226"/>
        <end position="244"/>
    </location>
</feature>
<evidence type="ECO:0000256" key="1">
    <source>
        <dbReference type="SAM" id="Phobius"/>
    </source>
</evidence>
<keyword evidence="3" id="KW-1185">Reference proteome</keyword>
<evidence type="ECO:0000313" key="2">
    <source>
        <dbReference type="EMBL" id="QXH38257.1"/>
    </source>
</evidence>
<keyword evidence="1" id="KW-1133">Transmembrane helix</keyword>
<feature type="transmembrane region" description="Helical" evidence="1">
    <location>
        <begin position="256"/>
        <end position="273"/>
    </location>
</feature>
<organism evidence="2 3">
    <name type="scientific">Pseudomonas sessilinigenes</name>
    <dbReference type="NCBI Taxonomy" id="658629"/>
    <lineage>
        <taxon>Bacteria</taxon>
        <taxon>Pseudomonadati</taxon>
        <taxon>Pseudomonadota</taxon>
        <taxon>Gammaproteobacteria</taxon>
        <taxon>Pseudomonadales</taxon>
        <taxon>Pseudomonadaceae</taxon>
        <taxon>Pseudomonas</taxon>
    </lineage>
</organism>
<dbReference type="RefSeq" id="WP_124348255.1">
    <property type="nucleotide sequence ID" value="NZ_CP027706.1"/>
</dbReference>
<dbReference type="Proteomes" id="UP000693952">
    <property type="component" value="Chromosome"/>
</dbReference>
<evidence type="ECO:0000313" key="3">
    <source>
        <dbReference type="Proteomes" id="UP000693952"/>
    </source>
</evidence>
<proteinExistence type="predicted"/>
<dbReference type="EMBL" id="CP077074">
    <property type="protein sequence ID" value="QXH38257.1"/>
    <property type="molecule type" value="Genomic_DNA"/>
</dbReference>
<feature type="transmembrane region" description="Helical" evidence="1">
    <location>
        <begin position="177"/>
        <end position="194"/>
    </location>
</feature>